<reference evidence="3" key="1">
    <citation type="submission" date="2021-03" db="EMBL/GenBank/DDBJ databases">
        <authorList>
            <person name="Tagirdzhanova G."/>
        </authorList>
    </citation>
    <scope>NUCLEOTIDE SEQUENCE</scope>
</reference>
<evidence type="ECO:0000313" key="4">
    <source>
        <dbReference type="Proteomes" id="UP000664521"/>
    </source>
</evidence>
<feature type="region of interest" description="Disordered" evidence="1">
    <location>
        <begin position="174"/>
        <end position="195"/>
    </location>
</feature>
<dbReference type="Pfam" id="PF08241">
    <property type="entry name" value="Methyltransf_11"/>
    <property type="match status" value="1"/>
</dbReference>
<proteinExistence type="predicted"/>
<dbReference type="Gene3D" id="3.40.50.150">
    <property type="entry name" value="Vaccinia Virus protein VP39"/>
    <property type="match status" value="1"/>
</dbReference>
<keyword evidence="4" id="KW-1185">Reference proteome</keyword>
<protein>
    <recommendedName>
        <fullName evidence="2">Methyltransferase type 11 domain-containing protein</fullName>
    </recommendedName>
</protein>
<evidence type="ECO:0000256" key="1">
    <source>
        <dbReference type="SAM" id="MobiDB-lite"/>
    </source>
</evidence>
<name>A0A8H3IHU5_9LECA</name>
<dbReference type="Proteomes" id="UP000664521">
    <property type="component" value="Unassembled WGS sequence"/>
</dbReference>
<dbReference type="InterPro" id="IPR013216">
    <property type="entry name" value="Methyltransf_11"/>
</dbReference>
<dbReference type="GO" id="GO:0008757">
    <property type="term" value="F:S-adenosylmethionine-dependent methyltransferase activity"/>
    <property type="evidence" value="ECO:0007669"/>
    <property type="project" value="InterPro"/>
</dbReference>
<feature type="region of interest" description="Disordered" evidence="1">
    <location>
        <begin position="411"/>
        <end position="454"/>
    </location>
</feature>
<feature type="compositionally biased region" description="Low complexity" evidence="1">
    <location>
        <begin position="184"/>
        <end position="195"/>
    </location>
</feature>
<comment type="caution">
    <text evidence="3">The sequence shown here is derived from an EMBL/GenBank/DDBJ whole genome shotgun (WGS) entry which is preliminary data.</text>
</comment>
<feature type="region of interest" description="Disordered" evidence="1">
    <location>
        <begin position="321"/>
        <end position="342"/>
    </location>
</feature>
<dbReference type="InterPro" id="IPR029063">
    <property type="entry name" value="SAM-dependent_MTases_sf"/>
</dbReference>
<dbReference type="AlphaFoldDB" id="A0A8H3IHU5"/>
<feature type="compositionally biased region" description="Polar residues" evidence="1">
    <location>
        <begin position="225"/>
        <end position="238"/>
    </location>
</feature>
<dbReference type="EMBL" id="CAJPDS010000028">
    <property type="protein sequence ID" value="CAF9921415.1"/>
    <property type="molecule type" value="Genomic_DNA"/>
</dbReference>
<gene>
    <name evidence="3" type="ORF">HETSPECPRED_004532</name>
</gene>
<evidence type="ECO:0000259" key="2">
    <source>
        <dbReference type="Pfam" id="PF08241"/>
    </source>
</evidence>
<feature type="region of interest" description="Disordered" evidence="1">
    <location>
        <begin position="222"/>
        <end position="244"/>
    </location>
</feature>
<feature type="compositionally biased region" description="Acidic residues" evidence="1">
    <location>
        <begin position="89"/>
        <end position="103"/>
    </location>
</feature>
<accession>A0A8H3IHU5</accession>
<organism evidence="3 4">
    <name type="scientific">Heterodermia speciosa</name>
    <dbReference type="NCBI Taxonomy" id="116794"/>
    <lineage>
        <taxon>Eukaryota</taxon>
        <taxon>Fungi</taxon>
        <taxon>Dikarya</taxon>
        <taxon>Ascomycota</taxon>
        <taxon>Pezizomycotina</taxon>
        <taxon>Lecanoromycetes</taxon>
        <taxon>OSLEUM clade</taxon>
        <taxon>Lecanoromycetidae</taxon>
        <taxon>Caliciales</taxon>
        <taxon>Physciaceae</taxon>
        <taxon>Heterodermia</taxon>
    </lineage>
</organism>
<evidence type="ECO:0000313" key="3">
    <source>
        <dbReference type="EMBL" id="CAF9921415.1"/>
    </source>
</evidence>
<feature type="domain" description="Methyltransferase type 11" evidence="2">
    <location>
        <begin position="734"/>
        <end position="795"/>
    </location>
</feature>
<dbReference type="OrthoDB" id="10256176at2759"/>
<feature type="region of interest" description="Disordered" evidence="1">
    <location>
        <begin position="88"/>
        <end position="133"/>
    </location>
</feature>
<dbReference type="SUPFAM" id="SSF53335">
    <property type="entry name" value="S-adenosyl-L-methionine-dependent methyltransferases"/>
    <property type="match status" value="1"/>
</dbReference>
<sequence>MDSYLLPATTYESPSRLVRKPKLNTIIEDEYTEDEEVKFSEESASKAGRGRLLDTNVARSVGSTSPVPSLTSSISSYYRSHRRSRDFDDLYDVSDDDSQDDYDITPGMFPRAGSSRSVSPESMHGLKSNPRKVPSLIIPSPGHWPTIQKLQNGSPPLPPKIPISPAVLSLLPHDRRSMSSHPPSLDGSSTSDALAASSAPITPDMQVHPQGQDVWGQVKDKKIQSSRSPHLAGSTTSEGRFAEDTSPCWGMDDFENGMIIRDFGFGECRPAPDSPILGSDDGSSERGVQLPPEALDTLQHLSLEIPTPVNVIPDPEPFGEMTEVQDRPPRPNSADFTPMSTSSDYSISRLSIPSPGDFFSSLGPNARHTWCHTGSGPLYQAPPSSTTAEQFYNCPWNRDPQATVEHVIEFDDDDTEGPPTARQPLPKSGKAEEGKSYFDGSPDGVAPPVSPKDYDEDYEKAIQLVAESSLDRTSVWLAHQTSYMAGLREANPVNEIGIALSPSGRASQHFRDNSMGSPMKKAVRFLESQTAQCRSPKTAKIKSDSIYYHAFQHILNDRTRQDAFRHRHTRSDSLQAGRVTLPHEHIERLQGNYHITEADRPVPLRPVSMFPGSDENTVEQTTEQKVIAQVERERQALDQLSAIVWVIEAYKYLNGGSLLHSPAAHFLKCADRDEAITSTGYVRILDLGGQPNCDWAWHCAREYSNTKVYTANADSHHSPMNEILRGPSNHRLNLVSNLYTLPYPDSQFTAISMRSVFAHLKTVMPPGVTSSTDIIDEYDLCLRECLRVLKPGGYLEFFLLDSEIVHAGPLATAMSVEFGFNLKTRGYDPSPTKSFLGRLRRAGFVDIKRAWTFLATGAPTKDAHVPPETPPPNVSTYDVTCGKGEVEAVQGPVGTTADAADMSGLVGSWAWEQWMLKLQLEMGREGESLLEGVPGVLEEGKAMGAGWRSLSGWARKGGEGDRN</sequence>